<dbReference type="InterPro" id="IPR036567">
    <property type="entry name" value="RHF-like"/>
</dbReference>
<dbReference type="AlphaFoldDB" id="A0A1G2JBD8"/>
<evidence type="ECO:0000313" key="2">
    <source>
        <dbReference type="Proteomes" id="UP000177751"/>
    </source>
</evidence>
<dbReference type="SUPFAM" id="SSF69754">
    <property type="entry name" value="Ribosome binding protein Y (YfiA homologue)"/>
    <property type="match status" value="1"/>
</dbReference>
<dbReference type="Proteomes" id="UP000177751">
    <property type="component" value="Unassembled WGS sequence"/>
</dbReference>
<dbReference type="Gene3D" id="3.30.160.100">
    <property type="entry name" value="Ribosome hibernation promotion factor-like"/>
    <property type="match status" value="1"/>
</dbReference>
<name>A0A1G2JBD8_9BACT</name>
<organism evidence="1 2">
    <name type="scientific">Candidatus Staskawiczbacteria bacterium RIFOXYC1_FULL_38_18</name>
    <dbReference type="NCBI Taxonomy" id="1802229"/>
    <lineage>
        <taxon>Bacteria</taxon>
        <taxon>Candidatus Staskawicziibacteriota</taxon>
    </lineage>
</organism>
<gene>
    <name evidence="1" type="ORF">A2401_02950</name>
</gene>
<evidence type="ECO:0000313" key="1">
    <source>
        <dbReference type="EMBL" id="OGZ84446.1"/>
    </source>
</evidence>
<dbReference type="Pfam" id="PF02482">
    <property type="entry name" value="Ribosomal_S30AE"/>
    <property type="match status" value="1"/>
</dbReference>
<dbReference type="InterPro" id="IPR003489">
    <property type="entry name" value="RHF/RaiA"/>
</dbReference>
<sequence length="125" mass="14581">MKIIIKTKDLEPSEALNKFIEEKFFTLKKYVSIFKKENELGKTLAEIFVEVEKETKHHRKGDIFLVKAQMSMPGRSILAEEKGDNIFSVVVAAKEELKLEIEKYKLKKIDKARRGQRNSKKEIII</sequence>
<proteinExistence type="predicted"/>
<comment type="caution">
    <text evidence="1">The sequence shown here is derived from an EMBL/GenBank/DDBJ whole genome shotgun (WGS) entry which is preliminary data.</text>
</comment>
<evidence type="ECO:0008006" key="3">
    <source>
        <dbReference type="Google" id="ProtNLM"/>
    </source>
</evidence>
<reference evidence="1 2" key="1">
    <citation type="journal article" date="2016" name="Nat. Commun.">
        <title>Thousands of microbial genomes shed light on interconnected biogeochemical processes in an aquifer system.</title>
        <authorList>
            <person name="Anantharaman K."/>
            <person name="Brown C.T."/>
            <person name="Hug L.A."/>
            <person name="Sharon I."/>
            <person name="Castelle C.J."/>
            <person name="Probst A.J."/>
            <person name="Thomas B.C."/>
            <person name="Singh A."/>
            <person name="Wilkins M.J."/>
            <person name="Karaoz U."/>
            <person name="Brodie E.L."/>
            <person name="Williams K.H."/>
            <person name="Hubbard S.S."/>
            <person name="Banfield J.F."/>
        </authorList>
    </citation>
    <scope>NUCLEOTIDE SEQUENCE [LARGE SCALE GENOMIC DNA]</scope>
</reference>
<protein>
    <recommendedName>
        <fullName evidence="3">Ribosomal subunit interface protein</fullName>
    </recommendedName>
</protein>
<dbReference type="STRING" id="1802229.A2401_02950"/>
<dbReference type="EMBL" id="MHPP01000016">
    <property type="protein sequence ID" value="OGZ84446.1"/>
    <property type="molecule type" value="Genomic_DNA"/>
</dbReference>
<accession>A0A1G2JBD8</accession>